<dbReference type="AlphaFoldDB" id="A0A838CPA4"/>
<accession>A0A838CPA4</accession>
<evidence type="ECO:0000313" key="2">
    <source>
        <dbReference type="Proteomes" id="UP000571017"/>
    </source>
</evidence>
<evidence type="ECO:0000313" key="1">
    <source>
        <dbReference type="EMBL" id="MBA2173688.1"/>
    </source>
</evidence>
<keyword evidence="2" id="KW-1185">Reference proteome</keyword>
<name>A0A838CPA4_9BACI</name>
<reference evidence="1 2" key="1">
    <citation type="journal article" date="2004" name="Extremophiles">
        <title>Halobacillus locisalis sp. nov., a halophilic bacterium isolated from a marine solar saltern of the Yellow Sea in Korea.</title>
        <authorList>
            <person name="Yoon J.H."/>
            <person name="Kang K.H."/>
            <person name="Oh T.K."/>
            <person name="Park Y.H."/>
        </authorList>
    </citation>
    <scope>NUCLEOTIDE SEQUENCE [LARGE SCALE GENOMIC DNA]</scope>
    <source>
        <strain evidence="1 2">KCTC 3788</strain>
    </source>
</reference>
<dbReference type="RefSeq" id="WP_181470732.1">
    <property type="nucleotide sequence ID" value="NZ_JACEFG010000001.1"/>
</dbReference>
<sequence>MKRITLFLFILILIGCQQELTLPPQPHITVEGESVTYIQGNFSWDGDGRMSPDPFEKAGELEPISVEPHSKLSIVFEDAPKHIQAGIYDIIH</sequence>
<dbReference type="PROSITE" id="PS51257">
    <property type="entry name" value="PROKAR_LIPOPROTEIN"/>
    <property type="match status" value="1"/>
</dbReference>
<comment type="caution">
    <text evidence="1">The sequence shown here is derived from an EMBL/GenBank/DDBJ whole genome shotgun (WGS) entry which is preliminary data.</text>
</comment>
<proteinExistence type="predicted"/>
<gene>
    <name evidence="1" type="ORF">H0266_02135</name>
</gene>
<protein>
    <submittedName>
        <fullName evidence="1">Uncharacterized protein</fullName>
    </submittedName>
</protein>
<dbReference type="EMBL" id="JACEFG010000001">
    <property type="protein sequence ID" value="MBA2173688.1"/>
    <property type="molecule type" value="Genomic_DNA"/>
</dbReference>
<dbReference type="Proteomes" id="UP000571017">
    <property type="component" value="Unassembled WGS sequence"/>
</dbReference>
<organism evidence="1 2">
    <name type="scientific">Halobacillus locisalis</name>
    <dbReference type="NCBI Taxonomy" id="220753"/>
    <lineage>
        <taxon>Bacteria</taxon>
        <taxon>Bacillati</taxon>
        <taxon>Bacillota</taxon>
        <taxon>Bacilli</taxon>
        <taxon>Bacillales</taxon>
        <taxon>Bacillaceae</taxon>
        <taxon>Halobacillus</taxon>
    </lineage>
</organism>